<keyword evidence="1" id="KW-0812">Transmembrane</keyword>
<organism evidence="2 3">
    <name type="scientific">Dictyocaulus viviparus</name>
    <name type="common">Bovine lungworm</name>
    <dbReference type="NCBI Taxonomy" id="29172"/>
    <lineage>
        <taxon>Eukaryota</taxon>
        <taxon>Metazoa</taxon>
        <taxon>Ecdysozoa</taxon>
        <taxon>Nematoda</taxon>
        <taxon>Chromadorea</taxon>
        <taxon>Rhabditida</taxon>
        <taxon>Rhabditina</taxon>
        <taxon>Rhabditomorpha</taxon>
        <taxon>Strongyloidea</taxon>
        <taxon>Metastrongylidae</taxon>
        <taxon>Dictyocaulus</taxon>
    </lineage>
</organism>
<reference evidence="2 3" key="1">
    <citation type="submission" date="2013-11" db="EMBL/GenBank/DDBJ databases">
        <title>Draft genome of the bovine lungworm Dictyocaulus viviparus.</title>
        <authorList>
            <person name="Mitreva M."/>
        </authorList>
    </citation>
    <scope>NUCLEOTIDE SEQUENCE [LARGE SCALE GENOMIC DNA]</scope>
    <source>
        <strain evidence="2 3">HannoverDv2000</strain>
    </source>
</reference>
<dbReference type="Proteomes" id="UP000053766">
    <property type="component" value="Unassembled WGS sequence"/>
</dbReference>
<feature type="transmembrane region" description="Helical" evidence="1">
    <location>
        <begin position="51"/>
        <end position="73"/>
    </location>
</feature>
<evidence type="ECO:0000313" key="2">
    <source>
        <dbReference type="EMBL" id="KJH50457.1"/>
    </source>
</evidence>
<evidence type="ECO:0000313" key="3">
    <source>
        <dbReference type="Proteomes" id="UP000053766"/>
    </source>
</evidence>
<dbReference type="EMBL" id="KN716205">
    <property type="protein sequence ID" value="KJH50457.1"/>
    <property type="molecule type" value="Genomic_DNA"/>
</dbReference>
<feature type="transmembrane region" description="Helical" evidence="1">
    <location>
        <begin position="93"/>
        <end position="115"/>
    </location>
</feature>
<feature type="transmembrane region" description="Helical" evidence="1">
    <location>
        <begin position="155"/>
        <end position="180"/>
    </location>
</feature>
<dbReference type="OrthoDB" id="5795327at2759"/>
<keyword evidence="3" id="KW-1185">Reference proteome</keyword>
<name>A0A0D8Y2R0_DICVI</name>
<proteinExistence type="predicted"/>
<accession>A0A0D8Y2R0</accession>
<keyword evidence="1" id="KW-0472">Membrane</keyword>
<reference evidence="3" key="2">
    <citation type="journal article" date="2016" name="Sci. Rep.">
        <title>Dictyocaulus viviparus genome, variome and transcriptome elucidate lungworm biology and support future intervention.</title>
        <authorList>
            <person name="McNulty S.N."/>
            <person name="Strube C."/>
            <person name="Rosa B.A."/>
            <person name="Martin J.C."/>
            <person name="Tyagi R."/>
            <person name="Choi Y.J."/>
            <person name="Wang Q."/>
            <person name="Hallsworth Pepin K."/>
            <person name="Zhang X."/>
            <person name="Ozersky P."/>
            <person name="Wilson R.K."/>
            <person name="Sternberg P.W."/>
            <person name="Gasser R.B."/>
            <person name="Mitreva M."/>
        </authorList>
    </citation>
    <scope>NUCLEOTIDE SEQUENCE [LARGE SCALE GENOMIC DNA]</scope>
    <source>
        <strain evidence="3">HannoverDv2000</strain>
    </source>
</reference>
<evidence type="ECO:0000256" key="1">
    <source>
        <dbReference type="SAM" id="Phobius"/>
    </source>
</evidence>
<dbReference type="AlphaFoldDB" id="A0A0D8Y2R0"/>
<keyword evidence="1" id="KW-1133">Transmembrane helix</keyword>
<feature type="transmembrane region" description="Helical" evidence="1">
    <location>
        <begin position="122"/>
        <end position="143"/>
    </location>
</feature>
<gene>
    <name evidence="2" type="ORF">DICVIV_03387</name>
</gene>
<sequence>MKSVLLTPESLTMAMPSIYPAIYEDVKPIHARSLKSNQIRLEWTQHSTCRAVIYTIITVITLAYNTASFANNYGKKQPVEYSNIYDQLFGEKALIYFVCVQWLLVFSIFLTGIVFERCIPQPIHLFLSILATNGSVILFVVNLRKLTDGVITADSNYFILITILFALSITLCLVYILTLIQFKIEKRYHHAVVIASTALEYRKRHMDGIAMKTYKPENDFNQTFL</sequence>
<protein>
    <submittedName>
        <fullName evidence="2">Uncharacterized protein</fullName>
    </submittedName>
</protein>